<comment type="caution">
    <text evidence="2">The sequence shown here is derived from an EMBL/GenBank/DDBJ whole genome shotgun (WGS) entry which is preliminary data.</text>
</comment>
<protein>
    <recommendedName>
        <fullName evidence="1">DUF8042 domain-containing protein</fullName>
    </recommendedName>
</protein>
<proteinExistence type="predicted"/>
<dbReference type="EMBL" id="JAFBEC010000001">
    <property type="protein sequence ID" value="MBM7631269.1"/>
    <property type="molecule type" value="Genomic_DNA"/>
</dbReference>
<dbReference type="InterPro" id="IPR058355">
    <property type="entry name" value="DUF8042"/>
</dbReference>
<accession>A0ABS2P794</accession>
<keyword evidence="3" id="KW-1185">Reference proteome</keyword>
<evidence type="ECO:0000313" key="3">
    <source>
        <dbReference type="Proteomes" id="UP000741863"/>
    </source>
</evidence>
<organism evidence="2 3">
    <name type="scientific">Geomicrobium sediminis</name>
    <dbReference type="NCBI Taxonomy" id="1347788"/>
    <lineage>
        <taxon>Bacteria</taxon>
        <taxon>Bacillati</taxon>
        <taxon>Bacillota</taxon>
        <taxon>Bacilli</taxon>
        <taxon>Bacillales</taxon>
        <taxon>Geomicrobium</taxon>
    </lineage>
</organism>
<name>A0ABS2P794_9BACL</name>
<evidence type="ECO:0000259" key="1">
    <source>
        <dbReference type="Pfam" id="PF26154"/>
    </source>
</evidence>
<sequence>MEIGVESQVKFLERLTEYLETVTDGLQLVTQFYHQGETEPADRLREELIQGFGRFGDENVTMYAIFRSDEQVYEEWQKLLEEVKQPFDSLSVKTKQERIATVTLPAFQRFLLTSQWLLQEKK</sequence>
<feature type="domain" description="DUF8042" evidence="1">
    <location>
        <begin position="6"/>
        <end position="110"/>
    </location>
</feature>
<dbReference type="Proteomes" id="UP000741863">
    <property type="component" value="Unassembled WGS sequence"/>
</dbReference>
<reference evidence="2 3" key="1">
    <citation type="submission" date="2021-01" db="EMBL/GenBank/DDBJ databases">
        <title>Genomic Encyclopedia of Type Strains, Phase IV (KMG-IV): sequencing the most valuable type-strain genomes for metagenomic binning, comparative biology and taxonomic classification.</title>
        <authorList>
            <person name="Goeker M."/>
        </authorList>
    </citation>
    <scope>NUCLEOTIDE SEQUENCE [LARGE SCALE GENOMIC DNA]</scope>
    <source>
        <strain evidence="2 3">DSM 25540</strain>
    </source>
</reference>
<dbReference type="RefSeq" id="WP_204695430.1">
    <property type="nucleotide sequence ID" value="NZ_JAFBEC010000001.1"/>
</dbReference>
<gene>
    <name evidence="2" type="ORF">JOD17_000360</name>
</gene>
<dbReference type="Pfam" id="PF26154">
    <property type="entry name" value="DUF8042"/>
    <property type="match status" value="1"/>
</dbReference>
<evidence type="ECO:0000313" key="2">
    <source>
        <dbReference type="EMBL" id="MBM7631269.1"/>
    </source>
</evidence>